<dbReference type="AlphaFoldDB" id="A0A6B0QVU2"/>
<keyword evidence="1" id="KW-1133">Transmembrane helix</keyword>
<dbReference type="PANTHER" id="PTHR31763">
    <property type="entry name" value="HYPOTHETICAL PROTEIN LOC689766"/>
    <property type="match status" value="1"/>
</dbReference>
<proteinExistence type="predicted"/>
<accession>A0A6B0QVU2</accession>
<evidence type="ECO:0000256" key="1">
    <source>
        <dbReference type="SAM" id="Phobius"/>
    </source>
</evidence>
<reference evidence="2" key="1">
    <citation type="submission" date="2019-10" db="EMBL/GenBank/DDBJ databases">
        <title>The sequence and de novo assembly of the wild yak genome.</title>
        <authorList>
            <person name="Liu Y."/>
        </authorList>
    </citation>
    <scope>NUCLEOTIDE SEQUENCE [LARGE SCALE GENOMIC DNA]</scope>
    <source>
        <strain evidence="2">WY2019</strain>
    </source>
</reference>
<gene>
    <name evidence="2" type="ORF">E5288_WYG005031</name>
</gene>
<dbReference type="PANTHER" id="PTHR31763:SF2">
    <property type="entry name" value="CHROMOSOME 1 OPEN READING FRAME 100"/>
    <property type="match status" value="1"/>
</dbReference>
<evidence type="ECO:0000313" key="3">
    <source>
        <dbReference type="Proteomes" id="UP000322234"/>
    </source>
</evidence>
<comment type="caution">
    <text evidence="2">The sequence shown here is derived from an EMBL/GenBank/DDBJ whole genome shotgun (WGS) entry which is preliminary data.</text>
</comment>
<keyword evidence="3" id="KW-1185">Reference proteome</keyword>
<keyword evidence="1" id="KW-0812">Transmembrane</keyword>
<dbReference type="Proteomes" id="UP000322234">
    <property type="component" value="Unassembled WGS sequence"/>
</dbReference>
<dbReference type="EMBL" id="VBQZ03000009">
    <property type="protein sequence ID" value="MXQ81939.1"/>
    <property type="molecule type" value="Genomic_DNA"/>
</dbReference>
<name>A0A6B0QVU2_9CETA</name>
<dbReference type="InterPro" id="IPR037668">
    <property type="entry name" value="SPMIP3"/>
</dbReference>
<protein>
    <submittedName>
        <fullName evidence="2">Uncharacterized protein</fullName>
    </submittedName>
</protein>
<organism evidence="2 3">
    <name type="scientific">Bos mutus</name>
    <name type="common">wild yak</name>
    <dbReference type="NCBI Taxonomy" id="72004"/>
    <lineage>
        <taxon>Eukaryota</taxon>
        <taxon>Metazoa</taxon>
        <taxon>Chordata</taxon>
        <taxon>Craniata</taxon>
        <taxon>Vertebrata</taxon>
        <taxon>Euteleostomi</taxon>
        <taxon>Mammalia</taxon>
        <taxon>Eutheria</taxon>
        <taxon>Laurasiatheria</taxon>
        <taxon>Artiodactyla</taxon>
        <taxon>Ruminantia</taxon>
        <taxon>Pecora</taxon>
        <taxon>Bovidae</taxon>
        <taxon>Bovinae</taxon>
        <taxon>Bos</taxon>
    </lineage>
</organism>
<sequence>MQPLNYLKANVIKDMLFVVPLTTAVQYWLILSIMTAIRLREFIDRRPAIPPSIFIVHQGKDLRGYYTGQLARVHYDYSVKRSPRPLIDLDIPFKKKSQYQPQLDQQTLIQYICFRRRSKPAEPWYKETSYQRDYSLPFYKTDWDRKLATVSSNPRPLNSLPEHYCCEGRWL</sequence>
<evidence type="ECO:0000313" key="2">
    <source>
        <dbReference type="EMBL" id="MXQ81939.1"/>
    </source>
</evidence>
<feature type="transmembrane region" description="Helical" evidence="1">
    <location>
        <begin position="15"/>
        <end position="37"/>
    </location>
</feature>
<keyword evidence="1" id="KW-0472">Membrane</keyword>
<dbReference type="Pfam" id="PF17670">
    <property type="entry name" value="DUF5530"/>
    <property type="match status" value="1"/>
</dbReference>